<comment type="caution">
    <text evidence="2">The sequence shown here is derived from an EMBL/GenBank/DDBJ whole genome shotgun (WGS) entry which is preliminary data.</text>
</comment>
<dbReference type="InterPro" id="IPR050983">
    <property type="entry name" value="GST_Omega/HSP26"/>
</dbReference>
<organism evidence="2 3">
    <name type="scientific">Pholiota conissans</name>
    <dbReference type="NCBI Taxonomy" id="109636"/>
    <lineage>
        <taxon>Eukaryota</taxon>
        <taxon>Fungi</taxon>
        <taxon>Dikarya</taxon>
        <taxon>Basidiomycota</taxon>
        <taxon>Agaricomycotina</taxon>
        <taxon>Agaricomycetes</taxon>
        <taxon>Agaricomycetidae</taxon>
        <taxon>Agaricales</taxon>
        <taxon>Agaricineae</taxon>
        <taxon>Strophariaceae</taxon>
        <taxon>Pholiota</taxon>
    </lineage>
</organism>
<gene>
    <name evidence="2" type="ORF">BDN70DRAFT_881718</name>
</gene>
<dbReference type="InterPro" id="IPR036282">
    <property type="entry name" value="Glutathione-S-Trfase_C_sf"/>
</dbReference>
<dbReference type="PANTHER" id="PTHR43968">
    <property type="match status" value="1"/>
</dbReference>
<dbReference type="InterPro" id="IPR010987">
    <property type="entry name" value="Glutathione-S-Trfase_C-like"/>
</dbReference>
<dbReference type="PANTHER" id="PTHR43968:SF6">
    <property type="entry name" value="GLUTATHIONE S-TRANSFERASE OMEGA"/>
    <property type="match status" value="1"/>
</dbReference>
<evidence type="ECO:0000313" key="2">
    <source>
        <dbReference type="EMBL" id="KAF9477001.1"/>
    </source>
</evidence>
<dbReference type="PROSITE" id="PS50405">
    <property type="entry name" value="GST_CTER"/>
    <property type="match status" value="1"/>
</dbReference>
<dbReference type="Proteomes" id="UP000807469">
    <property type="component" value="Unassembled WGS sequence"/>
</dbReference>
<dbReference type="OrthoDB" id="4951845at2759"/>
<feature type="domain" description="GST C-terminal" evidence="1">
    <location>
        <begin position="9"/>
        <end position="168"/>
    </location>
</feature>
<protein>
    <recommendedName>
        <fullName evidence="1">GST C-terminal domain-containing protein</fullName>
    </recommendedName>
</protein>
<reference evidence="2" key="1">
    <citation type="submission" date="2020-11" db="EMBL/GenBank/DDBJ databases">
        <authorList>
            <consortium name="DOE Joint Genome Institute"/>
            <person name="Ahrendt S."/>
            <person name="Riley R."/>
            <person name="Andreopoulos W."/>
            <person name="Labutti K."/>
            <person name="Pangilinan J."/>
            <person name="Ruiz-Duenas F.J."/>
            <person name="Barrasa J.M."/>
            <person name="Sanchez-Garcia M."/>
            <person name="Camarero S."/>
            <person name="Miyauchi S."/>
            <person name="Serrano A."/>
            <person name="Linde D."/>
            <person name="Babiker R."/>
            <person name="Drula E."/>
            <person name="Ayuso-Fernandez I."/>
            <person name="Pacheco R."/>
            <person name="Padilla G."/>
            <person name="Ferreira P."/>
            <person name="Barriuso J."/>
            <person name="Kellner H."/>
            <person name="Castanera R."/>
            <person name="Alfaro M."/>
            <person name="Ramirez L."/>
            <person name="Pisabarro A.G."/>
            <person name="Kuo A."/>
            <person name="Tritt A."/>
            <person name="Lipzen A."/>
            <person name="He G."/>
            <person name="Yan M."/>
            <person name="Ng V."/>
            <person name="Cullen D."/>
            <person name="Martin F."/>
            <person name="Rosso M.-N."/>
            <person name="Henrissat B."/>
            <person name="Hibbett D."/>
            <person name="Martinez A.T."/>
            <person name="Grigoriev I.V."/>
        </authorList>
    </citation>
    <scope>NUCLEOTIDE SEQUENCE</scope>
    <source>
        <strain evidence="2">CIRM-BRFM 674</strain>
    </source>
</reference>
<keyword evidence="3" id="KW-1185">Reference proteome</keyword>
<accession>A0A9P5Z030</accession>
<evidence type="ECO:0000259" key="1">
    <source>
        <dbReference type="PROSITE" id="PS50405"/>
    </source>
</evidence>
<dbReference type="Gene3D" id="1.20.1050.10">
    <property type="match status" value="1"/>
</dbReference>
<proteinExistence type="predicted"/>
<dbReference type="CDD" id="cd00299">
    <property type="entry name" value="GST_C_family"/>
    <property type="match status" value="1"/>
</dbReference>
<name>A0A9P5Z030_9AGAR</name>
<dbReference type="EMBL" id="MU155275">
    <property type="protein sequence ID" value="KAF9477001.1"/>
    <property type="molecule type" value="Genomic_DNA"/>
</dbReference>
<evidence type="ECO:0000313" key="3">
    <source>
        <dbReference type="Proteomes" id="UP000807469"/>
    </source>
</evidence>
<dbReference type="GO" id="GO:0005737">
    <property type="term" value="C:cytoplasm"/>
    <property type="evidence" value="ECO:0007669"/>
    <property type="project" value="TreeGrafter"/>
</dbReference>
<dbReference type="SUPFAM" id="SSF47616">
    <property type="entry name" value="GST C-terminal domain-like"/>
    <property type="match status" value="1"/>
</dbReference>
<dbReference type="AlphaFoldDB" id="A0A9P5Z030"/>
<sequence>MHSEDPRRNTDERGLVRLQADHVNRSLVPAFYRFLQAQTPEKQIEAGKEFHSSLEGLVALLERAEREVLDQGGESGEGERHALARGLGLWVSGQTDLSWTDIMAGPWLYRAKIVLSHYRGFELPKGERFNAWLDRLFDHPAFKATCSTEQLYLDSYERYAFNRPNTSMVATAINEGKALP</sequence>